<evidence type="ECO:0000256" key="1">
    <source>
        <dbReference type="SAM" id="Phobius"/>
    </source>
</evidence>
<keyword evidence="3" id="KW-1185">Reference proteome</keyword>
<evidence type="ECO:0000313" key="2">
    <source>
        <dbReference type="EMBL" id="EIJ88319.1"/>
    </source>
</evidence>
<evidence type="ECO:0000313" key="3">
    <source>
        <dbReference type="Proteomes" id="UP000002872"/>
    </source>
</evidence>
<protein>
    <submittedName>
        <fullName evidence="2">Uncharacterized protein</fullName>
    </submittedName>
</protein>
<dbReference type="AlphaFoldDB" id="I3EGH2"/>
<reference evidence="2" key="1">
    <citation type="submission" date="2011-01" db="EMBL/GenBank/DDBJ databases">
        <title>The Genome Sequence of Nematocida parisii strain ERTm3.</title>
        <authorList>
            <consortium name="The Broad Institute Genome Sequencing Platform"/>
            <consortium name="The Broad Institute Genome Sequencing Center for Infectious Disease"/>
            <person name="Cuomo C."/>
            <person name="Troemel E."/>
            <person name="Young S.K."/>
            <person name="Zeng Q."/>
            <person name="Gargeya S."/>
            <person name="Fitzgerald M."/>
            <person name="Haas B."/>
            <person name="Abouelleil A."/>
            <person name="Alvarado L."/>
            <person name="Arachchi H.M."/>
            <person name="Berlin A."/>
            <person name="Chapman S.B."/>
            <person name="Gearin G."/>
            <person name="Goldberg J."/>
            <person name="Griggs A."/>
            <person name="Gujja S."/>
            <person name="Hansen M."/>
            <person name="Heiman D."/>
            <person name="Howarth C."/>
            <person name="Larimer J."/>
            <person name="Lui A."/>
            <person name="MacDonald P.J.P."/>
            <person name="McCowen C."/>
            <person name="Montmayeur A."/>
            <person name="Murphy C."/>
            <person name="Neiman D."/>
            <person name="Pearson M."/>
            <person name="Priest M."/>
            <person name="Roberts A."/>
            <person name="Saif S."/>
            <person name="Shea T."/>
            <person name="Sisk P."/>
            <person name="Stolte C."/>
            <person name="Sykes S."/>
            <person name="Wortman J."/>
            <person name="Nusbaum C."/>
            <person name="Birren B."/>
        </authorList>
    </citation>
    <scope>NUCLEOTIDE SEQUENCE</scope>
    <source>
        <strain evidence="2">ERTm3</strain>
    </source>
</reference>
<dbReference type="HOGENOM" id="CLU_1454805_0_0_1"/>
<feature type="transmembrane region" description="Helical" evidence="1">
    <location>
        <begin position="159"/>
        <end position="183"/>
    </location>
</feature>
<keyword evidence="1" id="KW-0472">Membrane</keyword>
<keyword evidence="1" id="KW-0812">Transmembrane</keyword>
<keyword evidence="1" id="KW-1133">Transmembrane helix</keyword>
<accession>I3EGH2</accession>
<dbReference type="Proteomes" id="UP000002872">
    <property type="component" value="Unassembled WGS sequence"/>
</dbReference>
<dbReference type="InParanoid" id="I3EGH2"/>
<sequence>MILHQDKSLDKIKGDIKYKLEETMCLILVTQGMIFDIEDILEEIHVIEDKIKARSDIENPYDSSDIPETITKVKSDLKNANRLIIDYFNAASSFILKIDQKRHLLENTEFTQDIENINILINEIENNLYKNIFNNKAALTDLKTQMQERLRNTKIKLGNIIQVVMGMVCILICISGIVAVSMIEYI</sequence>
<organism evidence="2 3">
    <name type="scientific">Nematocida parisii (strain ERTm3)</name>
    <name type="common">Nematode killer fungus</name>
    <dbReference type="NCBI Taxonomy" id="935791"/>
    <lineage>
        <taxon>Eukaryota</taxon>
        <taxon>Fungi</taxon>
        <taxon>Fungi incertae sedis</taxon>
        <taxon>Microsporidia</taxon>
        <taxon>Nematocida</taxon>
    </lineage>
</organism>
<dbReference type="VEuPathDB" id="MicrosporidiaDB:NEQG_01763"/>
<dbReference type="EMBL" id="GL870879">
    <property type="protein sequence ID" value="EIJ88319.1"/>
    <property type="molecule type" value="Genomic_DNA"/>
</dbReference>
<proteinExistence type="predicted"/>
<dbReference type="SUPFAM" id="SSF46966">
    <property type="entry name" value="Spectrin repeat"/>
    <property type="match status" value="1"/>
</dbReference>
<dbReference type="OrthoDB" id="10315343at2759"/>
<name>I3EGH2_NEMP3</name>
<gene>
    <name evidence="2" type="ORF">NEQG_01763</name>
</gene>